<evidence type="ECO:0000259" key="3">
    <source>
        <dbReference type="Pfam" id="PF25137"/>
    </source>
</evidence>
<dbReference type="PANTHER" id="PTHR11496:SF103">
    <property type="entry name" value="DEHYDROGENASE, PUTATIVE-RELATED"/>
    <property type="match status" value="1"/>
</dbReference>
<dbReference type="EMBL" id="QJKH01000007">
    <property type="protein sequence ID" value="PXX78586.1"/>
    <property type="molecule type" value="Genomic_DNA"/>
</dbReference>
<dbReference type="OrthoDB" id="9804734at2"/>
<dbReference type="Pfam" id="PF25137">
    <property type="entry name" value="ADH_Fe_C"/>
    <property type="match status" value="1"/>
</dbReference>
<dbReference type="RefSeq" id="WP_022939201.1">
    <property type="nucleotide sequence ID" value="NZ_CABKRQ010000008.1"/>
</dbReference>
<dbReference type="GO" id="GO:0004022">
    <property type="term" value="F:alcohol dehydrogenase (NAD+) activity"/>
    <property type="evidence" value="ECO:0007669"/>
    <property type="project" value="TreeGrafter"/>
</dbReference>
<protein>
    <submittedName>
        <fullName evidence="4">Alcohol dehydrogenase class IV</fullName>
    </submittedName>
</protein>
<dbReference type="InterPro" id="IPR039697">
    <property type="entry name" value="Alcohol_dehydrogenase_Fe"/>
</dbReference>
<dbReference type="Gene3D" id="3.40.50.1970">
    <property type="match status" value="1"/>
</dbReference>
<dbReference type="GO" id="GO:0046872">
    <property type="term" value="F:metal ion binding"/>
    <property type="evidence" value="ECO:0007669"/>
    <property type="project" value="InterPro"/>
</dbReference>
<proteinExistence type="predicted"/>
<feature type="domain" description="Alcohol dehydrogenase iron-type/glycerol dehydrogenase GldA" evidence="2">
    <location>
        <begin position="8"/>
        <end position="183"/>
    </location>
</feature>
<keyword evidence="1" id="KW-0560">Oxidoreductase</keyword>
<dbReference type="Proteomes" id="UP000247612">
    <property type="component" value="Unassembled WGS sequence"/>
</dbReference>
<keyword evidence="5" id="KW-1185">Reference proteome</keyword>
<organism evidence="4 5">
    <name type="scientific">Dielma fastidiosa</name>
    <dbReference type="NCBI Taxonomy" id="1034346"/>
    <lineage>
        <taxon>Bacteria</taxon>
        <taxon>Bacillati</taxon>
        <taxon>Bacillota</taxon>
        <taxon>Erysipelotrichia</taxon>
        <taxon>Erysipelotrichales</taxon>
        <taxon>Erysipelotrichaceae</taxon>
        <taxon>Dielma</taxon>
    </lineage>
</organism>
<comment type="caution">
    <text evidence="4">The sequence shown here is derived from an EMBL/GenBank/DDBJ whole genome shotgun (WGS) entry which is preliminary data.</text>
</comment>
<gene>
    <name evidence="4" type="ORF">DES51_107127</name>
</gene>
<dbReference type="FunFam" id="3.40.50.1970:FF:000003">
    <property type="entry name" value="Alcohol dehydrogenase, iron-containing"/>
    <property type="match status" value="1"/>
</dbReference>
<dbReference type="AlphaFoldDB" id="A0A318KSE7"/>
<dbReference type="InterPro" id="IPR018211">
    <property type="entry name" value="ADH_Fe_CS"/>
</dbReference>
<reference evidence="4 5" key="1">
    <citation type="submission" date="2018-05" db="EMBL/GenBank/DDBJ databases">
        <title>Genomic Encyclopedia of Type Strains, Phase IV (KMG-IV): sequencing the most valuable type-strain genomes for metagenomic binning, comparative biology and taxonomic classification.</title>
        <authorList>
            <person name="Goeker M."/>
        </authorList>
    </citation>
    <scope>NUCLEOTIDE SEQUENCE [LARGE SCALE GENOMIC DNA]</scope>
    <source>
        <strain evidence="4 5">JC118</strain>
    </source>
</reference>
<dbReference type="InterPro" id="IPR001670">
    <property type="entry name" value="ADH_Fe/GldA"/>
</dbReference>
<dbReference type="SUPFAM" id="SSF56796">
    <property type="entry name" value="Dehydroquinate synthase-like"/>
    <property type="match status" value="1"/>
</dbReference>
<sequence>MKFTHNQPTKIHFGVDEFEKLGELAGQYGKRCLLVMQTDNPTFEKLANNTQEQLKKQGFTVQIFDQVRPNPTEMDILKGIQLAHEFNPDCIAAIGGGSVIDSAKVIAYYAIDGNADWQAFYDSNYKFKSQPSFKSNVVPLITIPTTAGTGSNVTQAAVISDMNNKKTTVFRQEFFAKETIIDPKLTLSLPASLTASTGFDAFCHLAESYYNGQFSPLCEQMALTGLKIIGEVLPKLMSENKIEYREQMALADLYAGICLSNGGGNAPHFYGEIISSRAYKVNHGCSLAITFPHFAKIAYNERMKTIIDCVKPSGFANENGEDAYEIMIQFLASIKLPTSLKDYSLDAEALENIRHDYENQTRFEMNEREQRLIASILN</sequence>
<dbReference type="Gene3D" id="1.20.1090.10">
    <property type="entry name" value="Dehydroquinate synthase-like - alpha domain"/>
    <property type="match status" value="1"/>
</dbReference>
<dbReference type="Pfam" id="PF00465">
    <property type="entry name" value="Fe-ADH"/>
    <property type="match status" value="1"/>
</dbReference>
<accession>A0A318KSE7</accession>
<dbReference type="STRING" id="1034346.GCA_000313565_02926"/>
<evidence type="ECO:0000313" key="4">
    <source>
        <dbReference type="EMBL" id="PXX78586.1"/>
    </source>
</evidence>
<evidence type="ECO:0000313" key="5">
    <source>
        <dbReference type="Proteomes" id="UP000247612"/>
    </source>
</evidence>
<evidence type="ECO:0000259" key="2">
    <source>
        <dbReference type="Pfam" id="PF00465"/>
    </source>
</evidence>
<name>A0A318KSE7_9FIRM</name>
<dbReference type="PROSITE" id="PS00913">
    <property type="entry name" value="ADH_IRON_1"/>
    <property type="match status" value="1"/>
</dbReference>
<feature type="domain" description="Fe-containing alcohol dehydrogenase-like C-terminal" evidence="3">
    <location>
        <begin position="194"/>
        <end position="353"/>
    </location>
</feature>
<evidence type="ECO:0000256" key="1">
    <source>
        <dbReference type="ARBA" id="ARBA00023002"/>
    </source>
</evidence>
<dbReference type="PANTHER" id="PTHR11496">
    <property type="entry name" value="ALCOHOL DEHYDROGENASE"/>
    <property type="match status" value="1"/>
</dbReference>
<dbReference type="InterPro" id="IPR056798">
    <property type="entry name" value="ADH_Fe_C"/>
</dbReference>